<feature type="chain" id="PRO_5026289050" evidence="1">
    <location>
        <begin position="19"/>
        <end position="370"/>
    </location>
</feature>
<organism evidence="2 3">
    <name type="scientific">Pontivivens nitratireducens</name>
    <dbReference type="NCBI Taxonomy" id="2758038"/>
    <lineage>
        <taxon>Bacteria</taxon>
        <taxon>Pseudomonadati</taxon>
        <taxon>Pseudomonadota</taxon>
        <taxon>Alphaproteobacteria</taxon>
        <taxon>Rhodobacterales</taxon>
        <taxon>Paracoccaceae</taxon>
        <taxon>Pontivivens</taxon>
    </lineage>
</organism>
<keyword evidence="3" id="KW-1185">Reference proteome</keyword>
<dbReference type="KEGG" id="mon:G8E03_13085"/>
<dbReference type="InterPro" id="IPR011055">
    <property type="entry name" value="Dup_hybrid_motif"/>
</dbReference>
<dbReference type="Gene3D" id="2.70.70.10">
    <property type="entry name" value="Glucose Permease (Domain IIA)"/>
    <property type="match status" value="1"/>
</dbReference>
<evidence type="ECO:0000313" key="3">
    <source>
        <dbReference type="Proteomes" id="UP000500791"/>
    </source>
</evidence>
<proteinExistence type="predicted"/>
<reference evidence="2 3" key="1">
    <citation type="submission" date="2020-03" db="EMBL/GenBank/DDBJ databases">
        <title>Complete genome sequence of Monaibacterium sp. ALG8 with diverse plasmids.</title>
        <authorList>
            <person name="Sun C."/>
        </authorList>
    </citation>
    <scope>NUCLEOTIDE SEQUENCE [LARGE SCALE GENOMIC DNA]</scope>
    <source>
        <strain evidence="2 3">ALG8</strain>
    </source>
</reference>
<dbReference type="Proteomes" id="UP000500791">
    <property type="component" value="Chromosome"/>
</dbReference>
<gene>
    <name evidence="2" type="ORF">G8E03_13085</name>
</gene>
<dbReference type="RefSeq" id="WP_166192704.1">
    <property type="nucleotide sequence ID" value="NZ_CP049811.1"/>
</dbReference>
<feature type="signal peptide" evidence="1">
    <location>
        <begin position="1"/>
        <end position="18"/>
    </location>
</feature>
<keyword evidence="1" id="KW-0732">Signal</keyword>
<name>A0A6G7VP12_9RHOB</name>
<accession>A0A6G7VP12</accession>
<protein>
    <submittedName>
        <fullName evidence="2">Peptidase M23</fullName>
    </submittedName>
</protein>
<evidence type="ECO:0000256" key="1">
    <source>
        <dbReference type="SAM" id="SignalP"/>
    </source>
</evidence>
<dbReference type="EMBL" id="CP049811">
    <property type="protein sequence ID" value="QIK41605.1"/>
    <property type="molecule type" value="Genomic_DNA"/>
</dbReference>
<evidence type="ECO:0000313" key="2">
    <source>
        <dbReference type="EMBL" id="QIK41605.1"/>
    </source>
</evidence>
<dbReference type="AlphaFoldDB" id="A0A6G7VP12"/>
<sequence length="370" mass="39259">MRIVAALLGVVVATGALAQTDAVQQTERAARLIGDAAEGLASAPRGERRLSVLGQVVQGYETGLAAQRAASRDLALRADVLSARMAQDRDRLARLLGGLHRVSRAPAPLLLLHPSGPEGAARAAQMMAAIVPHLQAEADELRAMMIELDIVANEQDRAEDLMRDGLAGVQQARIALRDALNARTVPPEPKPALVARLRADSQNLQAFARLLARESAAMATGSPQRFEEARGTLPLPAPGHVLRAYGARDADGTVRPGIVLGVEGVRQVTAPWTASLRYTGPFLEYGQIAVLEPAEGWLMILAGLNDVQRQAGEVILAGEPVGTLTQSRGGVAGFGVEPATESGPNQRQVLYVELRHEGVPVDPTPWFGFD</sequence>